<organism evidence="1 2">
    <name type="scientific">Dreissena polymorpha</name>
    <name type="common">Zebra mussel</name>
    <name type="synonym">Mytilus polymorpha</name>
    <dbReference type="NCBI Taxonomy" id="45954"/>
    <lineage>
        <taxon>Eukaryota</taxon>
        <taxon>Metazoa</taxon>
        <taxon>Spiralia</taxon>
        <taxon>Lophotrochozoa</taxon>
        <taxon>Mollusca</taxon>
        <taxon>Bivalvia</taxon>
        <taxon>Autobranchia</taxon>
        <taxon>Heteroconchia</taxon>
        <taxon>Euheterodonta</taxon>
        <taxon>Imparidentia</taxon>
        <taxon>Neoheterodontei</taxon>
        <taxon>Myida</taxon>
        <taxon>Dreissenoidea</taxon>
        <taxon>Dreissenidae</taxon>
        <taxon>Dreissena</taxon>
    </lineage>
</organism>
<protein>
    <submittedName>
        <fullName evidence="1">Uncharacterized protein</fullName>
    </submittedName>
</protein>
<keyword evidence="2" id="KW-1185">Reference proteome</keyword>
<dbReference type="EMBL" id="JAIWYP010000001">
    <property type="protein sequence ID" value="KAH3894567.1"/>
    <property type="molecule type" value="Genomic_DNA"/>
</dbReference>
<reference evidence="1" key="2">
    <citation type="submission" date="2020-11" db="EMBL/GenBank/DDBJ databases">
        <authorList>
            <person name="McCartney M.A."/>
            <person name="Auch B."/>
            <person name="Kono T."/>
            <person name="Mallez S."/>
            <person name="Becker A."/>
            <person name="Gohl D.M."/>
            <person name="Silverstein K.A.T."/>
            <person name="Koren S."/>
            <person name="Bechman K.B."/>
            <person name="Herman A."/>
            <person name="Abrahante J.E."/>
            <person name="Garbe J."/>
        </authorList>
    </citation>
    <scope>NUCLEOTIDE SEQUENCE</scope>
    <source>
        <strain evidence="1">Duluth1</strain>
        <tissue evidence="1">Whole animal</tissue>
    </source>
</reference>
<reference evidence="1" key="1">
    <citation type="journal article" date="2019" name="bioRxiv">
        <title>The Genome of the Zebra Mussel, Dreissena polymorpha: A Resource for Invasive Species Research.</title>
        <authorList>
            <person name="McCartney M.A."/>
            <person name="Auch B."/>
            <person name="Kono T."/>
            <person name="Mallez S."/>
            <person name="Zhang Y."/>
            <person name="Obille A."/>
            <person name="Becker A."/>
            <person name="Abrahante J.E."/>
            <person name="Garbe J."/>
            <person name="Badalamenti J.P."/>
            <person name="Herman A."/>
            <person name="Mangelson H."/>
            <person name="Liachko I."/>
            <person name="Sullivan S."/>
            <person name="Sone E.D."/>
            <person name="Koren S."/>
            <person name="Silverstein K.A.T."/>
            <person name="Beckman K.B."/>
            <person name="Gohl D.M."/>
        </authorList>
    </citation>
    <scope>NUCLEOTIDE SEQUENCE</scope>
    <source>
        <strain evidence="1">Duluth1</strain>
        <tissue evidence="1">Whole animal</tissue>
    </source>
</reference>
<evidence type="ECO:0000313" key="2">
    <source>
        <dbReference type="Proteomes" id="UP000828390"/>
    </source>
</evidence>
<dbReference type="Proteomes" id="UP000828390">
    <property type="component" value="Unassembled WGS sequence"/>
</dbReference>
<gene>
    <name evidence="1" type="ORF">DPMN_018725</name>
</gene>
<sequence>MSRQRPTRLLVMGRCIVEIGRIVNRKVQYQLEVNQCRNEEGRPRVGNGPCIVEIDRIVIRELQYQFEVNWCRNEEVIAKAILGGCSLCGQCAPWLVMVPCIVEIDRIVIREVQYQFEVNRCRNEEILVKSNYGWLWSKWAGPCIVEIDRIVIREVQYQLEVNQCNFGWVWPMWEGRPRVGNGPCIVKIDRIVIRELQYQFEVNQCRNEEVICAPWLVMGPCIVEIDRIVVREVQYQFEENRCRKEEVIQKMLGTFFNAREIASFREIASSSYCNSTVVKGNFGWVWSMWVQYQFEVNRCRNEEVNFQGSNSGQDGRTDRRRRFSKSVWITRKNATAMYQKAYASS</sequence>
<dbReference type="AlphaFoldDB" id="A0A9D4NJU3"/>
<name>A0A9D4NJU3_DREPO</name>
<evidence type="ECO:0000313" key="1">
    <source>
        <dbReference type="EMBL" id="KAH3894567.1"/>
    </source>
</evidence>
<proteinExistence type="predicted"/>
<comment type="caution">
    <text evidence="1">The sequence shown here is derived from an EMBL/GenBank/DDBJ whole genome shotgun (WGS) entry which is preliminary data.</text>
</comment>
<accession>A0A9D4NJU3</accession>